<keyword evidence="2" id="KW-1185">Reference proteome</keyword>
<evidence type="ECO:0000313" key="2">
    <source>
        <dbReference type="Proteomes" id="UP000242258"/>
    </source>
</evidence>
<sequence length="342" mass="38772">MQMLMLFLAASLAPETLGNYQQLLVKAQYSELEHQILQQDDYKEHGDVLAIYARSLFNQQRLEDANTLLNFATEQFPQHSNLHYLAGLSKIRLASNGNIFSAKDRALRGVGHLNKALELDPDNFAARQALIDFYNVAPAAAGGDKELARFHADYLQQHNPIQAALANSRLLLNDKKPDEALALIEQYLTEPYNAQLLLRKAQILNEQKNYAEAFKNFQLTVKYAEDLNNKYSALYHIGRLAVIADQDVDIGITALEQYLSFYQDSQNVTLYWATLRLGQLMYRTNQLERASELAASLTNVDNMSEEFNLILLSLLSALKPKEFSEEVKEEIIQEVKPADIDS</sequence>
<accession>A0A1E7Q662</accession>
<dbReference type="STRING" id="1628148.BI198_08750"/>
<dbReference type="EMBL" id="MKEK01000001">
    <property type="protein sequence ID" value="OEY69636.1"/>
    <property type="molecule type" value="Genomic_DNA"/>
</dbReference>
<evidence type="ECO:0008006" key="3">
    <source>
        <dbReference type="Google" id="ProtNLM"/>
    </source>
</evidence>
<proteinExistence type="predicted"/>
<protein>
    <recommendedName>
        <fullName evidence="3">Tetratricopeptide repeat protein</fullName>
    </recommendedName>
</protein>
<dbReference type="AlphaFoldDB" id="A0A1E7Q662"/>
<dbReference type="RefSeq" id="WP_070049206.1">
    <property type="nucleotide sequence ID" value="NZ_CBCSDO010000004.1"/>
</dbReference>
<name>A0A1E7Q662_9GAMM</name>
<organism evidence="1 2">
    <name type="scientific">Rheinheimera salexigens</name>
    <dbReference type="NCBI Taxonomy" id="1628148"/>
    <lineage>
        <taxon>Bacteria</taxon>
        <taxon>Pseudomonadati</taxon>
        <taxon>Pseudomonadota</taxon>
        <taxon>Gammaproteobacteria</taxon>
        <taxon>Chromatiales</taxon>
        <taxon>Chromatiaceae</taxon>
        <taxon>Rheinheimera</taxon>
    </lineage>
</organism>
<comment type="caution">
    <text evidence="1">The sequence shown here is derived from an EMBL/GenBank/DDBJ whole genome shotgun (WGS) entry which is preliminary data.</text>
</comment>
<dbReference type="Proteomes" id="UP000242258">
    <property type="component" value="Unassembled WGS sequence"/>
</dbReference>
<dbReference type="Gene3D" id="1.25.40.10">
    <property type="entry name" value="Tetratricopeptide repeat domain"/>
    <property type="match status" value="1"/>
</dbReference>
<dbReference type="InterPro" id="IPR011990">
    <property type="entry name" value="TPR-like_helical_dom_sf"/>
</dbReference>
<evidence type="ECO:0000313" key="1">
    <source>
        <dbReference type="EMBL" id="OEY69636.1"/>
    </source>
</evidence>
<reference evidence="2" key="1">
    <citation type="submission" date="2016-09" db="EMBL/GenBank/DDBJ databases">
        <authorList>
            <person name="Wan X."/>
            <person name="Hou S."/>
        </authorList>
    </citation>
    <scope>NUCLEOTIDE SEQUENCE [LARGE SCALE GENOMIC DNA]</scope>
    <source>
        <strain evidence="2">KH87</strain>
    </source>
</reference>
<dbReference type="OrthoDB" id="192575at2"/>
<gene>
    <name evidence="1" type="ORF">BI198_08750</name>
</gene>
<dbReference type="SUPFAM" id="SSF48452">
    <property type="entry name" value="TPR-like"/>
    <property type="match status" value="2"/>
</dbReference>